<evidence type="ECO:0000256" key="12">
    <source>
        <dbReference type="PIRSR" id="PIRSR602401-1"/>
    </source>
</evidence>
<keyword evidence="16" id="KW-1185">Reference proteome</keyword>
<dbReference type="PRINTS" id="PR00385">
    <property type="entry name" value="P450"/>
</dbReference>
<feature type="transmembrane region" description="Helical" evidence="14">
    <location>
        <begin position="12"/>
        <end position="31"/>
    </location>
</feature>
<evidence type="ECO:0000256" key="6">
    <source>
        <dbReference type="ARBA" id="ARBA00022723"/>
    </source>
</evidence>
<dbReference type="PANTHER" id="PTHR24305">
    <property type="entry name" value="CYTOCHROME P450"/>
    <property type="match status" value="1"/>
</dbReference>
<feature type="binding site" description="axial binding residue" evidence="12">
    <location>
        <position position="447"/>
    </location>
    <ligand>
        <name>heme</name>
        <dbReference type="ChEBI" id="CHEBI:30413"/>
    </ligand>
    <ligandPart>
        <name>Fe</name>
        <dbReference type="ChEBI" id="CHEBI:18248"/>
    </ligandPart>
</feature>
<keyword evidence="6 12" id="KW-0479">Metal-binding</keyword>
<dbReference type="Gene3D" id="1.10.630.10">
    <property type="entry name" value="Cytochrome P450"/>
    <property type="match status" value="1"/>
</dbReference>
<evidence type="ECO:0000313" key="16">
    <source>
        <dbReference type="Proteomes" id="UP000799536"/>
    </source>
</evidence>
<evidence type="ECO:0000256" key="7">
    <source>
        <dbReference type="ARBA" id="ARBA00022989"/>
    </source>
</evidence>
<comment type="cofactor">
    <cofactor evidence="1 12">
        <name>heme</name>
        <dbReference type="ChEBI" id="CHEBI:30413"/>
    </cofactor>
</comment>
<evidence type="ECO:0000256" key="2">
    <source>
        <dbReference type="ARBA" id="ARBA00004167"/>
    </source>
</evidence>
<sequence>MTLVSSVLENFKAKATGTLVIIVLYFVAYAVRNIYFHPLSKYPGPKLWAATRFRYLLSIWSGNLHTDVQQLHQRYGEIVRVAPDEISFARPDAWHDVYSNAPGHPAFPKSKLWHGQAPGRPMSILNALDRNSHSRFRRAMEPGFTERALRFQEPLIQTYTDMLITALDKFVSQSSDGAVINVVQWFGFTIFDLIGDLAFGESFECLGNSKFHPWVALIFNSLKAATLAASLRYYPSIDWLLRLAIPKSVMQKQKEHWQLAVDKVNRRLNTEKERPDIISMIKLDENRVDGISIPELQATASVIIVAGSETTVSVLTGMTNYLVRNPKVLARLTAEIRSTFKLEKDMSLSALKEVPYLNAVIQEGLRLCNPTPVGLPRIVPPGGGTVCGHQLPEGTFVNVHPLALSRSPEMFHDPHGFHPERWLNIDPRFSGDKHEAVQTFGVGPRSCIGKPLAWAEMRLVLARMVWRFELQMADTEAGRVEWDDQKVFSVVQRKPFEVRLNLREGVPSIS</sequence>
<dbReference type="InterPro" id="IPR036396">
    <property type="entry name" value="Cyt_P450_sf"/>
</dbReference>
<evidence type="ECO:0000256" key="14">
    <source>
        <dbReference type="SAM" id="Phobius"/>
    </source>
</evidence>
<dbReference type="CDD" id="cd11058">
    <property type="entry name" value="CYP60B-like"/>
    <property type="match status" value="1"/>
</dbReference>
<evidence type="ECO:0000256" key="9">
    <source>
        <dbReference type="ARBA" id="ARBA00023004"/>
    </source>
</evidence>
<evidence type="ECO:0000256" key="5">
    <source>
        <dbReference type="ARBA" id="ARBA00022692"/>
    </source>
</evidence>
<keyword evidence="5 14" id="KW-0812">Transmembrane</keyword>
<comment type="subcellular location">
    <subcellularLocation>
        <location evidence="2">Membrane</location>
        <topology evidence="2">Single-pass membrane protein</topology>
    </subcellularLocation>
</comment>
<dbReference type="PROSITE" id="PS00086">
    <property type="entry name" value="CYTOCHROME_P450"/>
    <property type="match status" value="1"/>
</dbReference>
<evidence type="ECO:0000313" key="15">
    <source>
        <dbReference type="EMBL" id="KAF2198555.1"/>
    </source>
</evidence>
<evidence type="ECO:0000256" key="8">
    <source>
        <dbReference type="ARBA" id="ARBA00023002"/>
    </source>
</evidence>
<dbReference type="EMBL" id="ML994135">
    <property type="protein sequence ID" value="KAF2198555.1"/>
    <property type="molecule type" value="Genomic_DNA"/>
</dbReference>
<dbReference type="GO" id="GO:0005506">
    <property type="term" value="F:iron ion binding"/>
    <property type="evidence" value="ECO:0007669"/>
    <property type="project" value="InterPro"/>
</dbReference>
<protein>
    <submittedName>
        <fullName evidence="15">Cytochrome P450</fullName>
    </submittedName>
</protein>
<organism evidence="15 16">
    <name type="scientific">Delitschia confertaspora ATCC 74209</name>
    <dbReference type="NCBI Taxonomy" id="1513339"/>
    <lineage>
        <taxon>Eukaryota</taxon>
        <taxon>Fungi</taxon>
        <taxon>Dikarya</taxon>
        <taxon>Ascomycota</taxon>
        <taxon>Pezizomycotina</taxon>
        <taxon>Dothideomycetes</taxon>
        <taxon>Pleosporomycetidae</taxon>
        <taxon>Pleosporales</taxon>
        <taxon>Delitschiaceae</taxon>
        <taxon>Delitschia</taxon>
    </lineage>
</organism>
<keyword evidence="11 14" id="KW-0472">Membrane</keyword>
<gene>
    <name evidence="15" type="ORF">GQ43DRAFT_465528</name>
</gene>
<evidence type="ECO:0000256" key="13">
    <source>
        <dbReference type="RuleBase" id="RU000461"/>
    </source>
</evidence>
<dbReference type="AlphaFoldDB" id="A0A9P4JG88"/>
<keyword evidence="9 12" id="KW-0408">Iron</keyword>
<comment type="caution">
    <text evidence="15">The sequence shown here is derived from an EMBL/GenBank/DDBJ whole genome shotgun (WGS) entry which is preliminary data.</text>
</comment>
<dbReference type="GO" id="GO:0004497">
    <property type="term" value="F:monooxygenase activity"/>
    <property type="evidence" value="ECO:0007669"/>
    <property type="project" value="UniProtKB-KW"/>
</dbReference>
<keyword evidence="8 13" id="KW-0560">Oxidoreductase</keyword>
<evidence type="ECO:0000256" key="11">
    <source>
        <dbReference type="ARBA" id="ARBA00023136"/>
    </source>
</evidence>
<dbReference type="InterPro" id="IPR050121">
    <property type="entry name" value="Cytochrome_P450_monoxygenase"/>
</dbReference>
<dbReference type="Proteomes" id="UP000799536">
    <property type="component" value="Unassembled WGS sequence"/>
</dbReference>
<evidence type="ECO:0000256" key="3">
    <source>
        <dbReference type="ARBA" id="ARBA00010617"/>
    </source>
</evidence>
<dbReference type="GO" id="GO:0016020">
    <property type="term" value="C:membrane"/>
    <property type="evidence" value="ECO:0007669"/>
    <property type="project" value="UniProtKB-SubCell"/>
</dbReference>
<dbReference type="Pfam" id="PF00067">
    <property type="entry name" value="p450"/>
    <property type="match status" value="1"/>
</dbReference>
<evidence type="ECO:0000256" key="1">
    <source>
        <dbReference type="ARBA" id="ARBA00001971"/>
    </source>
</evidence>
<name>A0A9P4JG88_9PLEO</name>
<dbReference type="PANTHER" id="PTHR24305:SF199">
    <property type="entry name" value="P450, PUTATIVE (EUROFUNG)-RELATED"/>
    <property type="match status" value="1"/>
</dbReference>
<dbReference type="SUPFAM" id="SSF48264">
    <property type="entry name" value="Cytochrome P450"/>
    <property type="match status" value="1"/>
</dbReference>
<proteinExistence type="inferred from homology"/>
<evidence type="ECO:0000256" key="10">
    <source>
        <dbReference type="ARBA" id="ARBA00023033"/>
    </source>
</evidence>
<accession>A0A9P4JG88</accession>
<dbReference type="GO" id="GO:0016705">
    <property type="term" value="F:oxidoreductase activity, acting on paired donors, with incorporation or reduction of molecular oxygen"/>
    <property type="evidence" value="ECO:0007669"/>
    <property type="project" value="InterPro"/>
</dbReference>
<dbReference type="GO" id="GO:0020037">
    <property type="term" value="F:heme binding"/>
    <property type="evidence" value="ECO:0007669"/>
    <property type="project" value="InterPro"/>
</dbReference>
<evidence type="ECO:0000256" key="4">
    <source>
        <dbReference type="ARBA" id="ARBA00022617"/>
    </source>
</evidence>
<comment type="similarity">
    <text evidence="3 13">Belongs to the cytochrome P450 family.</text>
</comment>
<dbReference type="InterPro" id="IPR017972">
    <property type="entry name" value="Cyt_P450_CS"/>
</dbReference>
<dbReference type="OrthoDB" id="1470350at2759"/>
<dbReference type="InterPro" id="IPR001128">
    <property type="entry name" value="Cyt_P450"/>
</dbReference>
<dbReference type="PRINTS" id="PR00463">
    <property type="entry name" value="EP450I"/>
</dbReference>
<keyword evidence="7 14" id="KW-1133">Transmembrane helix</keyword>
<dbReference type="GO" id="GO:0009403">
    <property type="term" value="P:toxin biosynthetic process"/>
    <property type="evidence" value="ECO:0007669"/>
    <property type="project" value="UniProtKB-ARBA"/>
</dbReference>
<keyword evidence="10 13" id="KW-0503">Monooxygenase</keyword>
<dbReference type="InterPro" id="IPR002401">
    <property type="entry name" value="Cyt_P450_E_grp-I"/>
</dbReference>
<dbReference type="FunFam" id="1.10.630.10:FF:000047">
    <property type="entry name" value="Cytochrome P450 monooxygenase"/>
    <property type="match status" value="1"/>
</dbReference>
<reference evidence="15" key="1">
    <citation type="journal article" date="2020" name="Stud. Mycol.">
        <title>101 Dothideomycetes genomes: a test case for predicting lifestyles and emergence of pathogens.</title>
        <authorList>
            <person name="Haridas S."/>
            <person name="Albert R."/>
            <person name="Binder M."/>
            <person name="Bloem J."/>
            <person name="Labutti K."/>
            <person name="Salamov A."/>
            <person name="Andreopoulos B."/>
            <person name="Baker S."/>
            <person name="Barry K."/>
            <person name="Bills G."/>
            <person name="Bluhm B."/>
            <person name="Cannon C."/>
            <person name="Castanera R."/>
            <person name="Culley D."/>
            <person name="Daum C."/>
            <person name="Ezra D."/>
            <person name="Gonzalez J."/>
            <person name="Henrissat B."/>
            <person name="Kuo A."/>
            <person name="Liang C."/>
            <person name="Lipzen A."/>
            <person name="Lutzoni F."/>
            <person name="Magnuson J."/>
            <person name="Mondo S."/>
            <person name="Nolan M."/>
            <person name="Ohm R."/>
            <person name="Pangilinan J."/>
            <person name="Park H.-J."/>
            <person name="Ramirez L."/>
            <person name="Alfaro M."/>
            <person name="Sun H."/>
            <person name="Tritt A."/>
            <person name="Yoshinaga Y."/>
            <person name="Zwiers L.-H."/>
            <person name="Turgeon B."/>
            <person name="Goodwin S."/>
            <person name="Spatafora J."/>
            <person name="Crous P."/>
            <person name="Grigoriev I."/>
        </authorList>
    </citation>
    <scope>NUCLEOTIDE SEQUENCE</scope>
    <source>
        <strain evidence="15">ATCC 74209</strain>
    </source>
</reference>
<keyword evidence="4 12" id="KW-0349">Heme</keyword>